<evidence type="ECO:0000313" key="3">
    <source>
        <dbReference type="Proteomes" id="UP001567538"/>
    </source>
</evidence>
<evidence type="ECO:0000313" key="2">
    <source>
        <dbReference type="EMBL" id="KAL1546786.1"/>
    </source>
</evidence>
<dbReference type="Proteomes" id="UP001567538">
    <property type="component" value="Unassembled WGS sequence"/>
</dbReference>
<feature type="compositionally biased region" description="Basic residues" evidence="1">
    <location>
        <begin position="1"/>
        <end position="11"/>
    </location>
</feature>
<keyword evidence="3" id="KW-1185">Reference proteome</keyword>
<feature type="compositionally biased region" description="Basic and acidic residues" evidence="1">
    <location>
        <begin position="35"/>
        <end position="46"/>
    </location>
</feature>
<accession>A0ABD1GRL9</accession>
<protein>
    <submittedName>
        <fullName evidence="2">Uncharacterized protein</fullName>
    </submittedName>
</protein>
<dbReference type="AlphaFoldDB" id="A0ABD1GRL9"/>
<organism evidence="2 3">
    <name type="scientific">Salvia divinorum</name>
    <name type="common">Maria pastora</name>
    <name type="synonym">Diviner's sage</name>
    <dbReference type="NCBI Taxonomy" id="28513"/>
    <lineage>
        <taxon>Eukaryota</taxon>
        <taxon>Viridiplantae</taxon>
        <taxon>Streptophyta</taxon>
        <taxon>Embryophyta</taxon>
        <taxon>Tracheophyta</taxon>
        <taxon>Spermatophyta</taxon>
        <taxon>Magnoliopsida</taxon>
        <taxon>eudicotyledons</taxon>
        <taxon>Gunneridae</taxon>
        <taxon>Pentapetalae</taxon>
        <taxon>asterids</taxon>
        <taxon>lamiids</taxon>
        <taxon>Lamiales</taxon>
        <taxon>Lamiaceae</taxon>
        <taxon>Nepetoideae</taxon>
        <taxon>Mentheae</taxon>
        <taxon>Salviinae</taxon>
        <taxon>Salvia</taxon>
        <taxon>Salvia subgen. Calosphace</taxon>
    </lineage>
</organism>
<sequence length="90" mass="9782">MKVLRSKKHAKIERGMLESGHLQTSSKKQSIALSPKHETMGRHQDGKAASKLGNIYEDGNDAVRDLKVGVVRDPIQVPVGPGTRARAKKG</sequence>
<name>A0ABD1GRL9_SALDI</name>
<comment type="caution">
    <text evidence="2">The sequence shown here is derived from an EMBL/GenBank/DDBJ whole genome shotgun (WGS) entry which is preliminary data.</text>
</comment>
<dbReference type="EMBL" id="JBEAFC010000008">
    <property type="protein sequence ID" value="KAL1546786.1"/>
    <property type="molecule type" value="Genomic_DNA"/>
</dbReference>
<proteinExistence type="predicted"/>
<gene>
    <name evidence="2" type="ORF">AAHA92_23339</name>
</gene>
<reference evidence="2 3" key="1">
    <citation type="submission" date="2024-06" db="EMBL/GenBank/DDBJ databases">
        <title>A chromosome level genome sequence of Diviner's sage (Salvia divinorum).</title>
        <authorList>
            <person name="Ford S.A."/>
            <person name="Ro D.-K."/>
            <person name="Ness R.W."/>
            <person name="Phillips M.A."/>
        </authorList>
    </citation>
    <scope>NUCLEOTIDE SEQUENCE [LARGE SCALE GENOMIC DNA]</scope>
    <source>
        <strain evidence="2">SAF-2024a</strain>
        <tissue evidence="2">Leaf</tissue>
    </source>
</reference>
<feature type="region of interest" description="Disordered" evidence="1">
    <location>
        <begin position="1"/>
        <end position="46"/>
    </location>
</feature>
<feature type="compositionally biased region" description="Polar residues" evidence="1">
    <location>
        <begin position="21"/>
        <end position="32"/>
    </location>
</feature>
<evidence type="ECO:0000256" key="1">
    <source>
        <dbReference type="SAM" id="MobiDB-lite"/>
    </source>
</evidence>